<dbReference type="HOGENOM" id="CLU_141401_1_0_1"/>
<proteinExistence type="predicted"/>
<evidence type="ECO:0000313" key="1">
    <source>
        <dbReference type="EMBL" id="EFX60854.1"/>
    </source>
</evidence>
<keyword evidence="2" id="KW-1185">Reference proteome</keyword>
<protein>
    <submittedName>
        <fullName evidence="1">Uncharacterized protein</fullName>
    </submittedName>
</protein>
<organism evidence="1 2">
    <name type="scientific">Daphnia pulex</name>
    <name type="common">Water flea</name>
    <dbReference type="NCBI Taxonomy" id="6669"/>
    <lineage>
        <taxon>Eukaryota</taxon>
        <taxon>Metazoa</taxon>
        <taxon>Ecdysozoa</taxon>
        <taxon>Arthropoda</taxon>
        <taxon>Crustacea</taxon>
        <taxon>Branchiopoda</taxon>
        <taxon>Diplostraca</taxon>
        <taxon>Cladocera</taxon>
        <taxon>Anomopoda</taxon>
        <taxon>Daphniidae</taxon>
        <taxon>Daphnia</taxon>
    </lineage>
</organism>
<dbReference type="InParanoid" id="E9I576"/>
<dbReference type="KEGG" id="dpx:DAPPUDRAFT_341150"/>
<gene>
    <name evidence="1" type="ORF">DAPPUDRAFT_341150</name>
</gene>
<dbReference type="PhylomeDB" id="E9I576"/>
<dbReference type="AlphaFoldDB" id="E9I576"/>
<evidence type="ECO:0000313" key="2">
    <source>
        <dbReference type="Proteomes" id="UP000000305"/>
    </source>
</evidence>
<name>E9I576_DAPPU</name>
<reference evidence="1 2" key="1">
    <citation type="journal article" date="2011" name="Science">
        <title>The ecoresponsive genome of Daphnia pulex.</title>
        <authorList>
            <person name="Colbourne J.K."/>
            <person name="Pfrender M.E."/>
            <person name="Gilbert D."/>
            <person name="Thomas W.K."/>
            <person name="Tucker A."/>
            <person name="Oakley T.H."/>
            <person name="Tokishita S."/>
            <person name="Aerts A."/>
            <person name="Arnold G.J."/>
            <person name="Basu M.K."/>
            <person name="Bauer D.J."/>
            <person name="Caceres C.E."/>
            <person name="Carmel L."/>
            <person name="Casola C."/>
            <person name="Choi J.H."/>
            <person name="Detter J.C."/>
            <person name="Dong Q."/>
            <person name="Dusheyko S."/>
            <person name="Eads B.D."/>
            <person name="Frohlich T."/>
            <person name="Geiler-Samerotte K.A."/>
            <person name="Gerlach D."/>
            <person name="Hatcher P."/>
            <person name="Jogdeo S."/>
            <person name="Krijgsveld J."/>
            <person name="Kriventseva E.V."/>
            <person name="Kultz D."/>
            <person name="Laforsch C."/>
            <person name="Lindquist E."/>
            <person name="Lopez J."/>
            <person name="Manak J.R."/>
            <person name="Muller J."/>
            <person name="Pangilinan J."/>
            <person name="Patwardhan R.P."/>
            <person name="Pitluck S."/>
            <person name="Pritham E.J."/>
            <person name="Rechtsteiner A."/>
            <person name="Rho M."/>
            <person name="Rogozin I.B."/>
            <person name="Sakarya O."/>
            <person name="Salamov A."/>
            <person name="Schaack S."/>
            <person name="Shapiro H."/>
            <person name="Shiga Y."/>
            <person name="Skalitzky C."/>
            <person name="Smith Z."/>
            <person name="Souvorov A."/>
            <person name="Sung W."/>
            <person name="Tang Z."/>
            <person name="Tsuchiya D."/>
            <person name="Tu H."/>
            <person name="Vos H."/>
            <person name="Wang M."/>
            <person name="Wolf Y.I."/>
            <person name="Yamagata H."/>
            <person name="Yamada T."/>
            <person name="Ye Y."/>
            <person name="Shaw J.R."/>
            <person name="Andrews J."/>
            <person name="Crease T.J."/>
            <person name="Tang H."/>
            <person name="Lucas S.M."/>
            <person name="Robertson H.M."/>
            <person name="Bork P."/>
            <person name="Koonin E.V."/>
            <person name="Zdobnov E.M."/>
            <person name="Grigoriev I.V."/>
            <person name="Lynch M."/>
            <person name="Boore J.L."/>
        </authorList>
    </citation>
    <scope>NUCLEOTIDE SEQUENCE [LARGE SCALE GENOMIC DNA]</scope>
</reference>
<sequence length="98" mass="11329">MAEHAVPDNSMRAVSHVPKFDGTNHREWNYEIDLCFQNLDIADVVLGLELCPDEDYDDDGDITNETEIRQWKKKDVLARNCIMATITREMKQNLYTPG</sequence>
<dbReference type="EMBL" id="GL735447">
    <property type="protein sequence ID" value="EFX60854.1"/>
    <property type="molecule type" value="Genomic_DNA"/>
</dbReference>
<dbReference type="OrthoDB" id="6339987at2759"/>
<accession>E9I576</accession>
<dbReference type="Proteomes" id="UP000000305">
    <property type="component" value="Unassembled WGS sequence"/>
</dbReference>